<feature type="compositionally biased region" description="Low complexity" evidence="7">
    <location>
        <begin position="1508"/>
        <end position="1518"/>
    </location>
</feature>
<evidence type="ECO:0000259" key="9">
    <source>
        <dbReference type="Pfam" id="PF25987"/>
    </source>
</evidence>
<sequence>MRKCALNRLLMESSLCLYERDCKEKVLTSAMEFRGVGNLNEVSRAAILLCSPKRCESGNSDKCELESPYTAENNSMNQDLNRWQQQRRRYYARLKSRHEEVCLYANAVCDESIAKIARKQSFSFTIIEGIWSFCFNILKDFFISTKHFAREESGIQYSMLDCHITYEPFDFDEARDIINNRRCNVSCAKIVNWRRSTSLTAMCRARNASLLPFFQCVQKIHKLLHLMLLMLLMLTQVVRGTHASLLDTNFTRSDLALLAPDSTSDLISYSRNYSNSSKPKIKVYSDDINSQLNGSLSSFSSHKGAIVSPVSSSVYLEKLDSLERSLAAVLIKVAYGTTSTTKRSIPDNSNVPSLTTIATPLLTTLRYPEKTLQQSQLNLHHRNYELDLERDHALPTSAPNADILKSNNNPTYPNPNRHHNHDREKHRHLLNSTPVPSLPNVLKRTNGQSPTIPMFSGDLPSYSPPARSFFTPPLPPEYQHPFADKPTLRGTSNEGAIILNAGAFINRRPIPPPSLMPGHERIPFRPPDLTILNSDSGPGAAPPSSAISAGSSTVSSFTYFTTVANTLDTERKKALNTPSKGNYSLQSEGITDDKAGSLEGVINSYNGGISNPYTVHHDNRKEVLPSIRRILSGSNGRKGEIPEVLLKHVTSRPNHQSSSSPMVLIDSTLGTQNGNETHAYSDTSLSNSNINISINMKTLNDGEFYNNNEEYNSDHQKTRILSKSASSDIILAASNSVSSTPSAAAAIEGDVAIASAVPSPATSTTFTETDFSFPDKAGRSHNEGSSSSSSTLAAAIGHNTWNIAWNIHVYFSVVLFTILTVYSLYKMITYNKLTHLFSQSYFICIHLVLIFICTARIFFLCYDAYNIHSSFHIFLSEILLNLPSTFLTISFSVLILFLSLKSLNYKNNRYSALLRPLTVVVGCGVHVILCITLHYVEFYTVQNHQQHSIYQQQQQALRRQQIQMQHQHFQNAQYNPYQYSSLNQQKHGAAGNLISSVAVTGQSMGFFQPTNVATSMSAAPPPPRVLSLICQIIYIFVCFSLGLLYLYLYRVLKRILRSKSQNYIHGYQNLSYAIHITIATALLFVLLATLQIFGAISISTTRPLITQANSEIDWLQWGYQFSLRLIEIAIITLISWVTGLKNSGGGGGVNVGLTNGETQLTIAGQSGGNNIFGSTHGLSSTREKQGTHQHLNHSNVAGFFLPCTSSSSQEHFETDYPVVCNANTNLHTYTMRTGKLIYDDSFALNSLGNTNGVPITDVQHSAENQLQQTVYQHSYEDGSMHSSVHHNNSECGSRFHHEQPHYSDYLTDNVTDHYENPNFDLINSESVASANGLLNNTNSGGSANKKFGKTSTTSTTALSSNESNCGSHSASATSAVSQQQMLLLQSDACYSEPCQQNYEFNNFERPKFHGTTQKPLHENWSDSRIQIMFNNKREQKKSFNTLDRCGYDKPERRSENSAYSCKSNAGHDQRYPTYNSFERGSSCNGVRKSETFNNIAGNTTNAIHGRNASSSSAASSTSCGPRASSGVQTLTSGERHNHHNFQSHSSKGPPRVTNNNVNQRTPNSTQVADVFGRPFERASMKTSQNSMVNGFVQKQQQLQHYSDEDENDMISSIIKSALNSDEVLKTLGNQSDFQFLPHQTNLSGMMSTAKKLALAPIYFSSSNHPPPLPSSPMNIFGLTRNKQHLSSFESSRHACAVNEHFGYLSRTNSGTTPISYVSDSAHNSSMLVAEHGFVRFRPLDNINNAEYVGIMSASSQNNDQISK</sequence>
<dbReference type="EnsemblMetazoa" id="GMOY001627-RA">
    <property type="protein sequence ID" value="GMOY001627-PA"/>
    <property type="gene ID" value="GMOY001627"/>
</dbReference>
<accession>A0A1B0FDH0</accession>
<feature type="region of interest" description="Disordered" evidence="7">
    <location>
        <begin position="1497"/>
        <end position="1566"/>
    </location>
</feature>
<dbReference type="Proteomes" id="UP000092444">
    <property type="component" value="Unassembled WGS sequence"/>
</dbReference>
<dbReference type="PANTHER" id="PTHR35578">
    <property type="entry name" value="PROLINE-RICH TRANSMEMBRANE PROTEIN 4-RELATED"/>
    <property type="match status" value="1"/>
</dbReference>
<dbReference type="Pfam" id="PF25987">
    <property type="entry name" value="PRRT3"/>
    <property type="match status" value="2"/>
</dbReference>
<feature type="transmembrane region" description="Helical" evidence="8">
    <location>
        <begin position="809"/>
        <end position="828"/>
    </location>
</feature>
<feature type="region of interest" description="Disordered" evidence="7">
    <location>
        <begin position="1340"/>
        <end position="1364"/>
    </location>
</feature>
<feature type="transmembrane region" description="Helical" evidence="8">
    <location>
        <begin position="1025"/>
        <end position="1049"/>
    </location>
</feature>
<organism evidence="10 11">
    <name type="scientific">Glossina morsitans morsitans</name>
    <name type="common">Savannah tsetse fly</name>
    <dbReference type="NCBI Taxonomy" id="37546"/>
    <lineage>
        <taxon>Eukaryota</taxon>
        <taxon>Metazoa</taxon>
        <taxon>Ecdysozoa</taxon>
        <taxon>Arthropoda</taxon>
        <taxon>Hexapoda</taxon>
        <taxon>Insecta</taxon>
        <taxon>Pterygota</taxon>
        <taxon>Neoptera</taxon>
        <taxon>Endopterygota</taxon>
        <taxon>Diptera</taxon>
        <taxon>Brachycera</taxon>
        <taxon>Muscomorpha</taxon>
        <taxon>Hippoboscoidea</taxon>
        <taxon>Glossinidae</taxon>
        <taxon>Glossina</taxon>
    </lineage>
</organism>
<dbReference type="PhylomeDB" id="A0A1B0FDH0"/>
<comment type="subcellular location">
    <subcellularLocation>
        <location evidence="1">Membrane</location>
        <topology evidence="1">Multi-pass membrane protein</topology>
    </subcellularLocation>
</comment>
<feature type="transmembrane region" description="Helical" evidence="8">
    <location>
        <begin position="840"/>
        <end position="859"/>
    </location>
</feature>
<evidence type="ECO:0000313" key="11">
    <source>
        <dbReference type="Proteomes" id="UP000092444"/>
    </source>
</evidence>
<evidence type="ECO:0000256" key="5">
    <source>
        <dbReference type="ARBA" id="ARBA00022989"/>
    </source>
</evidence>
<feature type="transmembrane region" description="Helical" evidence="8">
    <location>
        <begin position="912"/>
        <end position="936"/>
    </location>
</feature>
<feature type="region of interest" description="Disordered" evidence="7">
    <location>
        <begin position="396"/>
        <end position="424"/>
    </location>
</feature>
<dbReference type="InterPro" id="IPR059081">
    <property type="entry name" value="PRRT3-4"/>
</dbReference>
<name>A0A1B0FDH0_GLOMM</name>
<evidence type="ECO:0000256" key="3">
    <source>
        <dbReference type="ARBA" id="ARBA00022692"/>
    </source>
</evidence>
<feature type="compositionally biased region" description="Low complexity" evidence="7">
    <location>
        <begin position="761"/>
        <end position="774"/>
    </location>
</feature>
<feature type="transmembrane region" description="Helical" evidence="8">
    <location>
        <begin position="1070"/>
        <end position="1093"/>
    </location>
</feature>
<dbReference type="STRING" id="37546.A0A1B0FDH0"/>
<evidence type="ECO:0000313" key="10">
    <source>
        <dbReference type="EnsemblMetazoa" id="GMOY001627-PA"/>
    </source>
</evidence>
<dbReference type="InterPro" id="IPR052836">
    <property type="entry name" value="PRRT_domain-containing"/>
</dbReference>
<dbReference type="EMBL" id="CCAG010011202">
    <property type="status" value="NOT_ANNOTATED_CDS"/>
    <property type="molecule type" value="Genomic_DNA"/>
</dbReference>
<feature type="transmembrane region" description="Helical" evidence="8">
    <location>
        <begin position="879"/>
        <end position="900"/>
    </location>
</feature>
<keyword evidence="5 8" id="KW-1133">Transmembrane helix</keyword>
<keyword evidence="2" id="KW-0597">Phosphoprotein</keyword>
<feature type="region of interest" description="Disordered" evidence="7">
    <location>
        <begin position="761"/>
        <end position="787"/>
    </location>
</feature>
<dbReference type="VEuPathDB" id="VectorBase:GMOY001627"/>
<evidence type="ECO:0000256" key="8">
    <source>
        <dbReference type="SAM" id="Phobius"/>
    </source>
</evidence>
<feature type="compositionally biased region" description="Basic and acidic residues" evidence="7">
    <location>
        <begin position="1445"/>
        <end position="1455"/>
    </location>
</feature>
<keyword evidence="11" id="KW-1185">Reference proteome</keyword>
<feature type="domain" description="Proline-rich transmembrane protein 3/4" evidence="9">
    <location>
        <begin position="792"/>
        <end position="929"/>
    </location>
</feature>
<evidence type="ECO:0000256" key="7">
    <source>
        <dbReference type="SAM" id="MobiDB-lite"/>
    </source>
</evidence>
<dbReference type="PANTHER" id="PTHR35578:SF6">
    <property type="entry name" value="PROLINE-RICH TRANSMEMBRANE PROTEIN 4"/>
    <property type="match status" value="1"/>
</dbReference>
<evidence type="ECO:0000256" key="6">
    <source>
        <dbReference type="ARBA" id="ARBA00023136"/>
    </source>
</evidence>
<keyword evidence="6 8" id="KW-0472">Membrane</keyword>
<keyword evidence="4" id="KW-0732">Signal</keyword>
<evidence type="ECO:0000256" key="1">
    <source>
        <dbReference type="ARBA" id="ARBA00004141"/>
    </source>
</evidence>
<feature type="domain" description="Proline-rich transmembrane protein 3/4" evidence="9">
    <location>
        <begin position="1023"/>
        <end position="1137"/>
    </location>
</feature>
<reference evidence="10" key="1">
    <citation type="submission" date="2020-05" db="UniProtKB">
        <authorList>
            <consortium name="EnsemblMetazoa"/>
        </authorList>
    </citation>
    <scope>IDENTIFICATION</scope>
    <source>
        <strain evidence="10">Yale</strain>
    </source>
</reference>
<feature type="region of interest" description="Disordered" evidence="7">
    <location>
        <begin position="1445"/>
        <end position="1474"/>
    </location>
</feature>
<evidence type="ECO:0000256" key="2">
    <source>
        <dbReference type="ARBA" id="ARBA00022553"/>
    </source>
</evidence>
<evidence type="ECO:0000256" key="4">
    <source>
        <dbReference type="ARBA" id="ARBA00022729"/>
    </source>
</evidence>
<proteinExistence type="predicted"/>
<protein>
    <recommendedName>
        <fullName evidence="9">Proline-rich transmembrane protein 3/4 domain-containing protein</fullName>
    </recommendedName>
</protein>
<feature type="compositionally biased region" description="Polar residues" evidence="7">
    <location>
        <begin position="1542"/>
        <end position="1566"/>
    </location>
</feature>
<keyword evidence="3 8" id="KW-0812">Transmembrane</keyword>